<evidence type="ECO:0000259" key="1">
    <source>
        <dbReference type="Pfam" id="PF09537"/>
    </source>
</evidence>
<dbReference type="EMBL" id="JASBRG010000008">
    <property type="protein sequence ID" value="MDI3322620.1"/>
    <property type="molecule type" value="Genomic_DNA"/>
</dbReference>
<keyword evidence="3" id="KW-1185">Reference proteome</keyword>
<dbReference type="Proteomes" id="UP001226434">
    <property type="component" value="Unassembled WGS sequence"/>
</dbReference>
<dbReference type="InterPro" id="IPR009078">
    <property type="entry name" value="Ferritin-like_SF"/>
</dbReference>
<sequence length="199" mass="22220">MLKIKEIKKIGVEFVPQRPATFLVVLYEMLVQLFRYSKHKKSDTMSQNETVEVLNDLIKINNDRVAGYQNAIDNTPGIDVDLKAIFRNMANESLKYSNQLKDEVVKLGGEPATGTTLSGKIYRAWDDVKASFSGNDRQSVLNACEFGEDAAQKAYKTALSSDAELPAALRQTIMDQQTALKKSHDLIKNYRDANKAVSA</sequence>
<dbReference type="InterPro" id="IPR019052">
    <property type="entry name" value="DUF2383"/>
</dbReference>
<evidence type="ECO:0000313" key="3">
    <source>
        <dbReference type="Proteomes" id="UP001226434"/>
    </source>
</evidence>
<feature type="domain" description="DUF2383" evidence="1">
    <location>
        <begin position="50"/>
        <end position="160"/>
    </location>
</feature>
<dbReference type="RefSeq" id="WP_282336760.1">
    <property type="nucleotide sequence ID" value="NZ_JASBRG010000008.1"/>
</dbReference>
<proteinExistence type="predicted"/>
<comment type="caution">
    <text evidence="2">The sequence shown here is derived from an EMBL/GenBank/DDBJ whole genome shotgun (WGS) entry which is preliminary data.</text>
</comment>
<dbReference type="InterPro" id="IPR012347">
    <property type="entry name" value="Ferritin-like"/>
</dbReference>
<name>A0ABT6RJM7_9BACT</name>
<evidence type="ECO:0000313" key="2">
    <source>
        <dbReference type="EMBL" id="MDI3322620.1"/>
    </source>
</evidence>
<protein>
    <submittedName>
        <fullName evidence="2">PA2169 family four-helix-bundle protein</fullName>
    </submittedName>
</protein>
<dbReference type="Gene3D" id="1.20.1260.10">
    <property type="match status" value="1"/>
</dbReference>
<dbReference type="Pfam" id="PF09537">
    <property type="entry name" value="DUF2383"/>
    <property type="match status" value="1"/>
</dbReference>
<reference evidence="2 3" key="1">
    <citation type="submission" date="2023-05" db="EMBL/GenBank/DDBJ databases">
        <title>Genome sequence of Pinibacter sp. MAH-24.</title>
        <authorList>
            <person name="Huq M.A."/>
        </authorList>
    </citation>
    <scope>NUCLEOTIDE SEQUENCE [LARGE SCALE GENOMIC DNA]</scope>
    <source>
        <strain evidence="2 3">MAH-24</strain>
    </source>
</reference>
<organism evidence="2 3">
    <name type="scientific">Pinibacter soli</name>
    <dbReference type="NCBI Taxonomy" id="3044211"/>
    <lineage>
        <taxon>Bacteria</taxon>
        <taxon>Pseudomonadati</taxon>
        <taxon>Bacteroidota</taxon>
        <taxon>Chitinophagia</taxon>
        <taxon>Chitinophagales</taxon>
        <taxon>Chitinophagaceae</taxon>
        <taxon>Pinibacter</taxon>
    </lineage>
</organism>
<dbReference type="SUPFAM" id="SSF47240">
    <property type="entry name" value="Ferritin-like"/>
    <property type="match status" value="1"/>
</dbReference>
<gene>
    <name evidence="2" type="ORF">QJ048_22715</name>
</gene>
<dbReference type="InterPro" id="IPR011971">
    <property type="entry name" value="CHP02284"/>
</dbReference>
<accession>A0ABT6RJM7</accession>
<dbReference type="NCBIfam" id="TIGR02284">
    <property type="entry name" value="PA2169 family four-helix-bundle protein"/>
    <property type="match status" value="1"/>
</dbReference>